<organism evidence="1 2">
    <name type="scientific">Snodgrassella alvi</name>
    <dbReference type="NCBI Taxonomy" id="1196083"/>
    <lineage>
        <taxon>Bacteria</taxon>
        <taxon>Pseudomonadati</taxon>
        <taxon>Pseudomonadota</taxon>
        <taxon>Betaproteobacteria</taxon>
        <taxon>Neisseriales</taxon>
        <taxon>Neisseriaceae</taxon>
        <taxon>Snodgrassella</taxon>
    </lineage>
</organism>
<dbReference type="EMBL" id="MEIL01000029">
    <property type="protein sequence ID" value="PIT38702.1"/>
    <property type="molecule type" value="Genomic_DNA"/>
</dbReference>
<accession>A0A2N9X699</accession>
<evidence type="ECO:0000313" key="2">
    <source>
        <dbReference type="Proteomes" id="UP000230202"/>
    </source>
</evidence>
<dbReference type="Proteomes" id="UP000230202">
    <property type="component" value="Unassembled WGS sequence"/>
</dbReference>
<comment type="caution">
    <text evidence="1">The sequence shown here is derived from an EMBL/GenBank/DDBJ whole genome shotgun (WGS) entry which is preliminary data.</text>
</comment>
<evidence type="ECO:0000313" key="1">
    <source>
        <dbReference type="EMBL" id="PIT38702.1"/>
    </source>
</evidence>
<sequence length="335" mass="36866">MAKSSSLNFFALENKAGVVFATGQKPVELNAQARMHIAQDSALQTAPNAGIPALFTTYVDPRVIQVLVTPMNAAKVFDEHKLGTWADDTVSIPIVENIGVTSTYGDFNDNALSDANVNYPFRQTYHYQTIIRIGEREMAKAGQARLDWATQKQTSAALALNKFQNKSYLFGIKGLQNYGMLNDPNLLPSMAGKVWDKLDAQGIYDSVRALFSLLVKQTGGLIDTDETMTLALSPNMNASLTATNMYGLNASDLIKKNFPNMKIVTIPEYQSKAGEVVQMIVNEYEGFPTAELGFTEKMRVHPLIQQQSGYEQKRSQGTVGAIIYRPIFIASMLAS</sequence>
<reference evidence="1" key="1">
    <citation type="journal article" date="2017" name="MBio">
        <title>Type VI secretion-mediated competition in the bee gut microbiome.</title>
        <authorList>
            <person name="Steele M.I."/>
            <person name="Kwong W.K."/>
            <person name="Powell J.E."/>
            <person name="Whiteley M."/>
            <person name="Moran N.A."/>
        </authorList>
    </citation>
    <scope>NUCLEOTIDE SEQUENCE [LARGE SCALE GENOMIC DNA]</scope>
    <source>
        <strain evidence="1">WkB273</strain>
    </source>
</reference>
<name>A0A2N9X699_9NEIS</name>
<dbReference type="OrthoDB" id="6439710at2"/>
<protein>
    <submittedName>
        <fullName evidence="1">DUF2184 domain-containing protein</fullName>
    </submittedName>
</protein>
<gene>
    <name evidence="1" type="ORF">BHC54_09315</name>
</gene>
<dbReference type="RefSeq" id="WP_100140666.1">
    <property type="nucleotide sequence ID" value="NZ_MEIL01000029.1"/>
</dbReference>
<dbReference type="AlphaFoldDB" id="A0A2N9X699"/>
<keyword evidence="2" id="KW-1185">Reference proteome</keyword>
<proteinExistence type="predicted"/>